<protein>
    <recommendedName>
        <fullName evidence="1">Carboxymuconolactone decarboxylase-like domain-containing protein</fullName>
    </recommendedName>
</protein>
<feature type="domain" description="Carboxymuconolactone decarboxylase-like" evidence="1">
    <location>
        <begin position="52"/>
        <end position="111"/>
    </location>
</feature>
<organism evidence="2 3">
    <name type="scientific">Methylogaea oryzae</name>
    <dbReference type="NCBI Taxonomy" id="1295382"/>
    <lineage>
        <taxon>Bacteria</taxon>
        <taxon>Pseudomonadati</taxon>
        <taxon>Pseudomonadota</taxon>
        <taxon>Gammaproteobacteria</taxon>
        <taxon>Methylococcales</taxon>
        <taxon>Methylococcaceae</taxon>
        <taxon>Methylogaea</taxon>
    </lineage>
</organism>
<evidence type="ECO:0000259" key="1">
    <source>
        <dbReference type="Pfam" id="PF02627"/>
    </source>
</evidence>
<proteinExistence type="predicted"/>
<reference evidence="2" key="1">
    <citation type="submission" date="2019-06" db="EMBL/GenBank/DDBJ databases">
        <title>Complete genome sequence of Methylogaea oryzae strain JCM16910.</title>
        <authorList>
            <person name="Asakawa S."/>
        </authorList>
    </citation>
    <scope>NUCLEOTIDE SEQUENCE</scope>
    <source>
        <strain evidence="2">E10</strain>
    </source>
</reference>
<gene>
    <name evidence="2" type="ORF">MoryE10_15520</name>
</gene>
<dbReference type="NCBIfam" id="TIGR00778">
    <property type="entry name" value="ahpD_dom"/>
    <property type="match status" value="1"/>
</dbReference>
<dbReference type="GO" id="GO:0051920">
    <property type="term" value="F:peroxiredoxin activity"/>
    <property type="evidence" value="ECO:0007669"/>
    <property type="project" value="InterPro"/>
</dbReference>
<dbReference type="AlphaFoldDB" id="A0A8D5AI39"/>
<dbReference type="Proteomes" id="UP000824988">
    <property type="component" value="Chromosome"/>
</dbReference>
<dbReference type="RefSeq" id="WP_221048740.1">
    <property type="nucleotide sequence ID" value="NZ_AP019782.1"/>
</dbReference>
<evidence type="ECO:0000313" key="3">
    <source>
        <dbReference type="Proteomes" id="UP000824988"/>
    </source>
</evidence>
<evidence type="ECO:0000313" key="2">
    <source>
        <dbReference type="EMBL" id="BBL70946.1"/>
    </source>
</evidence>
<accession>A0A8D5AI39</accession>
<dbReference type="InterPro" id="IPR004675">
    <property type="entry name" value="AhpD_core"/>
</dbReference>
<dbReference type="KEGG" id="moz:MoryE10_15520"/>
<dbReference type="PANTHER" id="PTHR35446:SF3">
    <property type="entry name" value="CMD DOMAIN-CONTAINING PROTEIN"/>
    <property type="match status" value="1"/>
</dbReference>
<dbReference type="Pfam" id="PF02627">
    <property type="entry name" value="CMD"/>
    <property type="match status" value="1"/>
</dbReference>
<sequence length="183" mass="19468">MTTFTFHNAAGAPVAARPILAQVEKTLGFVPNLLAGLAESPCALKAYLLLTDLLDESSLNPAERHIAALAASQENRCDYCVPFHSHMALSVAGLDDATVEAARAGRELPDARLDALAAFTRTLVQQRGWAGDDDIAALLAAGYSRANALDVVLAISLKTLSNYSNRIMRTPLDEAFAAEAWTS</sequence>
<keyword evidence="3" id="KW-1185">Reference proteome</keyword>
<dbReference type="EMBL" id="AP019782">
    <property type="protein sequence ID" value="BBL70946.1"/>
    <property type="molecule type" value="Genomic_DNA"/>
</dbReference>
<name>A0A8D5AI39_9GAMM</name>
<dbReference type="PANTHER" id="PTHR35446">
    <property type="entry name" value="SI:CH211-175M2.5"/>
    <property type="match status" value="1"/>
</dbReference>
<dbReference type="InterPro" id="IPR003779">
    <property type="entry name" value="CMD-like"/>
</dbReference>